<accession>A0A179VGE5</accession>
<protein>
    <submittedName>
        <fullName evidence="1">Uncharacterized protein</fullName>
    </submittedName>
</protein>
<proteinExistence type="predicted"/>
<dbReference type="Proteomes" id="UP000186919">
    <property type="component" value="Unassembled WGS sequence"/>
</dbReference>
<name>A0A179VGE5_9MYCO</name>
<reference evidence="1 2" key="1">
    <citation type="submission" date="2016-01" db="EMBL/GenBank/DDBJ databases">
        <title>Mycobacterium immunogenum strain CD11_6 genome sequencing and assembly.</title>
        <authorList>
            <person name="Kaur G."/>
            <person name="Nair G.R."/>
            <person name="Mayilraj S."/>
        </authorList>
    </citation>
    <scope>NUCLEOTIDE SEQUENCE [LARGE SCALE GENOMIC DNA]</scope>
    <source>
        <strain evidence="1 2">CD11-6</strain>
    </source>
</reference>
<gene>
    <name evidence="1" type="ORF">AWB85_01250</name>
</gene>
<evidence type="ECO:0000313" key="1">
    <source>
        <dbReference type="EMBL" id="OAT70055.1"/>
    </source>
</evidence>
<dbReference type="RefSeq" id="WP_064627195.1">
    <property type="nucleotide sequence ID" value="NZ_LQYE01000001.1"/>
</dbReference>
<sequence length="145" mass="15563">MQWRSTASPQVQGDLEMLYTDSISLVAEDLGLSDTFGPLMLVVERGGGKAVRRTAGVQTPLRESDVVKQLETPGDAETLRARATVLDVTVKAPFTGDAIKIKLEHAEGVAIDILVPYRVTPEGTTIDVNSQNAAVAERLLWTASS</sequence>
<dbReference type="EMBL" id="LQYE01000001">
    <property type="protein sequence ID" value="OAT70055.1"/>
    <property type="molecule type" value="Genomic_DNA"/>
</dbReference>
<comment type="caution">
    <text evidence="1">The sequence shown here is derived from an EMBL/GenBank/DDBJ whole genome shotgun (WGS) entry which is preliminary data.</text>
</comment>
<organism evidence="1 2">
    <name type="scientific">Mycobacteroides immunogenum</name>
    <dbReference type="NCBI Taxonomy" id="83262"/>
    <lineage>
        <taxon>Bacteria</taxon>
        <taxon>Bacillati</taxon>
        <taxon>Actinomycetota</taxon>
        <taxon>Actinomycetes</taxon>
        <taxon>Mycobacteriales</taxon>
        <taxon>Mycobacteriaceae</taxon>
        <taxon>Mycobacteroides</taxon>
    </lineage>
</organism>
<evidence type="ECO:0000313" key="2">
    <source>
        <dbReference type="Proteomes" id="UP000186919"/>
    </source>
</evidence>
<dbReference type="AlphaFoldDB" id="A0A179VGE5"/>